<gene>
    <name evidence="1" type="ORF">K7C98_32820</name>
</gene>
<dbReference type="PROSITE" id="PS51257">
    <property type="entry name" value="PROKAR_LIPOPROTEIN"/>
    <property type="match status" value="1"/>
</dbReference>
<reference evidence="1" key="1">
    <citation type="submission" date="2021-08" db="EMBL/GenBank/DDBJ databases">
        <authorList>
            <person name="Stevens D.C."/>
        </authorList>
    </citation>
    <scope>NUCLEOTIDE SEQUENCE</scope>
    <source>
        <strain evidence="1">DSM 53165</strain>
    </source>
</reference>
<organism evidence="1 2">
    <name type="scientific">Nannocystis pusilla</name>
    <dbReference type="NCBI Taxonomy" id="889268"/>
    <lineage>
        <taxon>Bacteria</taxon>
        <taxon>Pseudomonadati</taxon>
        <taxon>Myxococcota</taxon>
        <taxon>Polyangia</taxon>
        <taxon>Nannocystales</taxon>
        <taxon>Nannocystaceae</taxon>
        <taxon>Nannocystis</taxon>
    </lineage>
</organism>
<comment type="caution">
    <text evidence="1">The sequence shown here is derived from an EMBL/GenBank/DDBJ whole genome shotgun (WGS) entry which is preliminary data.</text>
</comment>
<sequence>MLRPLTLTICSALGLTACGGLEPCEESVLPTCDPRDADCQRDLHAHVACVRGGDLASEPPAFEFVSKDEYMARYNSLPSPAEDTMECLGLTSLWPHEYVQTFENIDATARFDVERRQVVVVDSADPEDVQIPILRAIAQAQRDVELGGFVEWRAEHGLTSDQADVLDALFFGEGWFFGDAAALKTQAEPAEDFHKRVARELKDYEPAERELFQYARSWRFDYRYVDLRLPVAGARFALKNFLADNPGATDEAFTRPVASTAELIRRRLTDTPPAAPNTPYELPPGYGLRAPDRLGAAMYFNFLMHVDPVDGDNLDFAERERYFDVAGRWMGDRFDCARDGAGTPLIVWEFAFDPGVELELFEMTRNAPGEWQVLENEVSLILVGGYSDEVVAQVIASLEASFMM</sequence>
<evidence type="ECO:0000313" key="1">
    <source>
        <dbReference type="EMBL" id="MBZ5714042.1"/>
    </source>
</evidence>
<dbReference type="EMBL" id="JAIRAU010000045">
    <property type="protein sequence ID" value="MBZ5714042.1"/>
    <property type="molecule type" value="Genomic_DNA"/>
</dbReference>
<evidence type="ECO:0008006" key="3">
    <source>
        <dbReference type="Google" id="ProtNLM"/>
    </source>
</evidence>
<name>A0ABS7U0J4_9BACT</name>
<evidence type="ECO:0000313" key="2">
    <source>
        <dbReference type="Proteomes" id="UP001139031"/>
    </source>
</evidence>
<protein>
    <recommendedName>
        <fullName evidence="3">Lipoprotein</fullName>
    </recommendedName>
</protein>
<accession>A0ABS7U0J4</accession>
<proteinExistence type="predicted"/>
<dbReference type="Proteomes" id="UP001139031">
    <property type="component" value="Unassembled WGS sequence"/>
</dbReference>
<keyword evidence="2" id="KW-1185">Reference proteome</keyword>